<sequence>MVVAVRPAAFAAFPADARRHSLLSSVLRRLIVVLGLAVGGWIVSMLVAGAAAAEETSGTDLASTPACSDEVGSGDGADTVPPATDADIQPDRPELDDLDESTTGHTDTSDHYGATDYTTSDESAAGDAALTIPAETTQPTPQTEQSTETAEKPVPSTSAGTPSHTPDTLRPLKATEGPEPVEPVESTEAAESMNQAPLVPQLLQATADTLLATTSKLVHTTGNLTGELIGVLPKVTDSLGDAARRIIDIPSRLPDVGTAPGRTLPGITLPPGAALPPGATLPPGITLPHLPLPIGLDDLLGTDPPDSDQPADTSPGEPRTEPVAPAERAPKAPVAPVPTPPQSDQWTDTSQWSPSREGDDPKVGEKPMRPLGPVSPAPTAPASAASTSTSVASSQDNTHIHRGEHGVLSKTPTITQLRLLGVSRDHDAVGIGKEAALPTTSPD</sequence>
<dbReference type="RefSeq" id="WP_012795755.1">
    <property type="nucleotide sequence ID" value="NC_013159.1"/>
</dbReference>
<dbReference type="AlphaFoldDB" id="C7MSW1"/>
<dbReference type="KEGG" id="svi:Svir_02400"/>
<feature type="compositionally biased region" description="Basic and acidic residues" evidence="1">
    <location>
        <begin position="356"/>
        <end position="368"/>
    </location>
</feature>
<feature type="compositionally biased region" description="Polar residues" evidence="1">
    <location>
        <begin position="56"/>
        <end position="66"/>
    </location>
</feature>
<name>C7MSW1_SACVD</name>
<feature type="compositionally biased region" description="Low complexity" evidence="1">
    <location>
        <begin position="264"/>
        <end position="304"/>
    </location>
</feature>
<evidence type="ECO:0000313" key="3">
    <source>
        <dbReference type="EMBL" id="ACU95322.1"/>
    </source>
</evidence>
<organism evidence="3 4">
    <name type="scientific">Saccharomonospora viridis (strain ATCC 15386 / DSM 43017 / JCM 3036 / CCUG 5913 / NBRC 12207 / NCIMB 9602 / P101)</name>
    <name type="common">Thermoactinomyces viridis</name>
    <dbReference type="NCBI Taxonomy" id="471857"/>
    <lineage>
        <taxon>Bacteria</taxon>
        <taxon>Bacillati</taxon>
        <taxon>Actinomycetota</taxon>
        <taxon>Actinomycetes</taxon>
        <taxon>Pseudonocardiales</taxon>
        <taxon>Pseudonocardiaceae</taxon>
        <taxon>Saccharomonospora</taxon>
    </lineage>
</organism>
<dbReference type="EMBL" id="CP001683">
    <property type="protein sequence ID" value="ACU95322.1"/>
    <property type="molecule type" value="Genomic_DNA"/>
</dbReference>
<feature type="compositionally biased region" description="Low complexity" evidence="1">
    <location>
        <begin position="322"/>
        <end position="332"/>
    </location>
</feature>
<feature type="region of interest" description="Disordered" evidence="1">
    <location>
        <begin position="256"/>
        <end position="410"/>
    </location>
</feature>
<accession>C7MSW1</accession>
<keyword evidence="2" id="KW-1133">Transmembrane helix</keyword>
<dbReference type="HOGENOM" id="CLU_692401_0_0_11"/>
<keyword evidence="4" id="KW-1185">Reference proteome</keyword>
<gene>
    <name evidence="3" type="ordered locus">Svir_02400</name>
</gene>
<feature type="region of interest" description="Disordered" evidence="1">
    <location>
        <begin position="135"/>
        <end position="189"/>
    </location>
</feature>
<feature type="compositionally biased region" description="Polar residues" evidence="1">
    <location>
        <begin position="155"/>
        <end position="166"/>
    </location>
</feature>
<protein>
    <submittedName>
        <fullName evidence="3">Uncharacterized protein</fullName>
    </submittedName>
</protein>
<evidence type="ECO:0000256" key="2">
    <source>
        <dbReference type="SAM" id="Phobius"/>
    </source>
</evidence>
<feature type="transmembrane region" description="Helical" evidence="2">
    <location>
        <begin position="30"/>
        <end position="53"/>
    </location>
</feature>
<proteinExistence type="predicted"/>
<keyword evidence="2" id="KW-0812">Transmembrane</keyword>
<feature type="compositionally biased region" description="Low complexity" evidence="1">
    <location>
        <begin position="380"/>
        <end position="394"/>
    </location>
</feature>
<keyword evidence="2" id="KW-0472">Membrane</keyword>
<evidence type="ECO:0000256" key="1">
    <source>
        <dbReference type="SAM" id="MobiDB-lite"/>
    </source>
</evidence>
<feature type="compositionally biased region" description="Polar residues" evidence="1">
    <location>
        <begin position="342"/>
        <end position="354"/>
    </location>
</feature>
<feature type="compositionally biased region" description="Basic and acidic residues" evidence="1">
    <location>
        <begin position="398"/>
        <end position="407"/>
    </location>
</feature>
<evidence type="ECO:0000313" key="4">
    <source>
        <dbReference type="Proteomes" id="UP000000841"/>
    </source>
</evidence>
<feature type="region of interest" description="Disordered" evidence="1">
    <location>
        <begin position="56"/>
        <end position="123"/>
    </location>
</feature>
<dbReference type="eggNOG" id="ENOG5033YXW">
    <property type="taxonomic scope" value="Bacteria"/>
</dbReference>
<reference evidence="3 4" key="1">
    <citation type="journal article" date="2009" name="Stand. Genomic Sci.">
        <title>Complete genome sequence of Saccharomonospora viridis type strain (P101).</title>
        <authorList>
            <person name="Pati A."/>
            <person name="Sikorski J."/>
            <person name="Nolan M."/>
            <person name="Lapidus A."/>
            <person name="Copeland A."/>
            <person name="Glavina Del Rio T."/>
            <person name="Lucas S."/>
            <person name="Chen F."/>
            <person name="Tice H."/>
            <person name="Pitluck S."/>
            <person name="Cheng J.F."/>
            <person name="Chertkov O."/>
            <person name="Brettin T."/>
            <person name="Han C."/>
            <person name="Detter J.C."/>
            <person name="Kuske C."/>
            <person name="Bruce D."/>
            <person name="Goodwin L."/>
            <person name="Chain P."/>
            <person name="D'haeseleer P."/>
            <person name="Chen A."/>
            <person name="Palaniappan K."/>
            <person name="Ivanova N."/>
            <person name="Mavromatis K."/>
            <person name="Mikhailova N."/>
            <person name="Rohde M."/>
            <person name="Tindall B.J."/>
            <person name="Goker M."/>
            <person name="Bristow J."/>
            <person name="Eisen J.A."/>
            <person name="Markowitz V."/>
            <person name="Hugenholtz P."/>
            <person name="Kyrpides N.C."/>
            <person name="Klenk H.P."/>
        </authorList>
    </citation>
    <scope>NUCLEOTIDE SEQUENCE [LARGE SCALE GENOMIC DNA]</scope>
    <source>
        <strain evidence="4">ATCC 15386 / DSM 43017 / JCM 3036 / NBRC 12207 / P101</strain>
    </source>
</reference>
<feature type="region of interest" description="Disordered" evidence="1">
    <location>
        <begin position="422"/>
        <end position="443"/>
    </location>
</feature>
<dbReference type="Proteomes" id="UP000000841">
    <property type="component" value="Chromosome"/>
</dbReference>
<feature type="compositionally biased region" description="Low complexity" evidence="1">
    <location>
        <begin position="135"/>
        <end position="148"/>
    </location>
</feature>